<feature type="compositionally biased region" description="Basic and acidic residues" evidence="2">
    <location>
        <begin position="107"/>
        <end position="120"/>
    </location>
</feature>
<dbReference type="EMBL" id="JH712612">
    <property type="protein sequence ID" value="EFO23399.1"/>
    <property type="molecule type" value="Genomic_DNA"/>
</dbReference>
<reference evidence="4 5" key="1">
    <citation type="submission" date="2012-04" db="EMBL/GenBank/DDBJ databases">
        <title>The Genome Sequence of Loa loa.</title>
        <authorList>
            <consortium name="The Broad Institute Genome Sequencing Platform"/>
            <consortium name="Broad Institute Genome Sequencing Center for Infectious Disease"/>
            <person name="Nutman T.B."/>
            <person name="Fink D.L."/>
            <person name="Russ C."/>
            <person name="Young S."/>
            <person name="Zeng Q."/>
            <person name="Gargeya S."/>
            <person name="Alvarado L."/>
            <person name="Berlin A."/>
            <person name="Chapman S.B."/>
            <person name="Chen Z."/>
            <person name="Freedman E."/>
            <person name="Gellesch M."/>
            <person name="Goldberg J."/>
            <person name="Griggs A."/>
            <person name="Gujja S."/>
            <person name="Heilman E.R."/>
            <person name="Heiman D."/>
            <person name="Howarth C."/>
            <person name="Mehta T."/>
            <person name="Neiman D."/>
            <person name="Pearson M."/>
            <person name="Roberts A."/>
            <person name="Saif S."/>
            <person name="Shea T."/>
            <person name="Shenoy N."/>
            <person name="Sisk P."/>
            <person name="Stolte C."/>
            <person name="Sykes S."/>
            <person name="White J."/>
            <person name="Yandava C."/>
            <person name="Haas B."/>
            <person name="Henn M.R."/>
            <person name="Nusbaum C."/>
            <person name="Birren B."/>
        </authorList>
    </citation>
    <scope>NUCLEOTIDE SEQUENCE [LARGE SCALE GENOMIC DNA]</scope>
</reference>
<feature type="domain" description="Nematode cuticle collagen N-terminal" evidence="3">
    <location>
        <begin position="8"/>
        <end position="60"/>
    </location>
</feature>
<evidence type="ECO:0000256" key="1">
    <source>
        <dbReference type="ARBA" id="ARBA00022737"/>
    </source>
</evidence>
<feature type="region of interest" description="Disordered" evidence="2">
    <location>
        <begin position="98"/>
        <end position="303"/>
    </location>
</feature>
<sequence>MNILATRKAAVIATACSAICILSVAILLPLMHFRSQEVLSSMLSQVELCRAQSNDIWKQIGLTGNKIRKIRSDNFNMPFVGSFPNDACCACSQGLPGARGATGKDGIPGKEGEPGKDGVNGRDGVYLPAPPPGANSCQKCPPGPPGPPGFPGPKGKRGKPGPPGKAGKTGEPNRPGPPGPSGLRGEPGPPGPKGPQGDRGRVLNGAPPGPTGPPGSIGPRGVPGGKGHDGKAGQPGNQGVRGPVGERGIPGDPGLPGPPGLPGEPGFPGSCSHCPGLAPSQNAIISPDTNAQKPSVSPSESYIPSAEVLQTTGNSYSNSIPEQNNREYLWILK</sequence>
<dbReference type="PANTHER" id="PTHR24637">
    <property type="entry name" value="COLLAGEN"/>
    <property type="match status" value="1"/>
</dbReference>
<dbReference type="Proteomes" id="UP000095285">
    <property type="component" value="Unassembled WGS sequence"/>
</dbReference>
<accession>A0A1S0U187</accession>
<evidence type="ECO:0000313" key="4">
    <source>
        <dbReference type="EMBL" id="EFO23399.1"/>
    </source>
</evidence>
<gene>
    <name evidence="4 6" type="ORF">LOAG_05083</name>
</gene>
<dbReference type="KEGG" id="loa:LOAG_05083"/>
<dbReference type="GO" id="GO:0042302">
    <property type="term" value="F:structural constituent of cuticle"/>
    <property type="evidence" value="ECO:0007669"/>
    <property type="project" value="InterPro"/>
</dbReference>
<evidence type="ECO:0000256" key="2">
    <source>
        <dbReference type="SAM" id="MobiDB-lite"/>
    </source>
</evidence>
<accession>A0A1I7W4F5</accession>
<keyword evidence="5" id="KW-1185">Reference proteome</keyword>
<dbReference type="InParanoid" id="A0A1I7W4F5"/>
<proteinExistence type="predicted"/>
<dbReference type="Pfam" id="PF01484">
    <property type="entry name" value="Col_cuticle_N"/>
    <property type="match status" value="1"/>
</dbReference>
<dbReference type="GeneID" id="9942491"/>
<evidence type="ECO:0000313" key="6">
    <source>
        <dbReference type="WBParaSite" id="EN70_9506"/>
    </source>
</evidence>
<feature type="compositionally biased region" description="Polar residues" evidence="2">
    <location>
        <begin position="279"/>
        <end position="303"/>
    </location>
</feature>
<keyword evidence="4" id="KW-0176">Collagen</keyword>
<dbReference type="InterPro" id="IPR002486">
    <property type="entry name" value="Col_cuticle_N"/>
</dbReference>
<reference evidence="6" key="2">
    <citation type="submission" date="2016-11" db="UniProtKB">
        <authorList>
            <consortium name="WormBaseParasite"/>
        </authorList>
    </citation>
    <scope>IDENTIFICATION</scope>
</reference>
<evidence type="ECO:0000259" key="3">
    <source>
        <dbReference type="SMART" id="SM01088"/>
    </source>
</evidence>
<dbReference type="OrthoDB" id="5983381at2759"/>
<dbReference type="OMA" id="QDIWKQM"/>
<name>A0A1I7W4F5_LOALO</name>
<feature type="compositionally biased region" description="Pro residues" evidence="2">
    <location>
        <begin position="141"/>
        <end position="151"/>
    </location>
</feature>
<dbReference type="eggNOG" id="KOG3544">
    <property type="taxonomic scope" value="Eukaryota"/>
</dbReference>
<dbReference type="SMART" id="SM01088">
    <property type="entry name" value="Col_cuticle_N"/>
    <property type="match status" value="1"/>
</dbReference>
<dbReference type="WBParaSite" id="EN70_9506">
    <property type="protein sequence ID" value="EN70_9506"/>
    <property type="gene ID" value="EN70_9506"/>
</dbReference>
<feature type="compositionally biased region" description="Pro residues" evidence="2">
    <location>
        <begin position="253"/>
        <end position="262"/>
    </location>
</feature>
<protein>
    <submittedName>
        <fullName evidence="4 6">Nematode cuticle collagen domain-containing protein</fullName>
    </submittedName>
</protein>
<dbReference type="CTD" id="9942491"/>
<keyword evidence="1" id="KW-0677">Repeat</keyword>
<dbReference type="AlphaFoldDB" id="A0A1I7W4F5"/>
<dbReference type="STRING" id="7209.A0A1I7W4F5"/>
<dbReference type="PANTHER" id="PTHR24637:SF420">
    <property type="entry name" value="NEMATODE CUTICLE COLLAGEN N-TERMINAL DOMAIN-CONTAINING PROTEIN"/>
    <property type="match status" value="1"/>
</dbReference>
<dbReference type="RefSeq" id="XP_003140668.1">
    <property type="nucleotide sequence ID" value="XM_003140620.1"/>
</dbReference>
<organism evidence="5 6">
    <name type="scientific">Loa loa</name>
    <name type="common">Eye worm</name>
    <name type="synonym">Filaria loa</name>
    <dbReference type="NCBI Taxonomy" id="7209"/>
    <lineage>
        <taxon>Eukaryota</taxon>
        <taxon>Metazoa</taxon>
        <taxon>Ecdysozoa</taxon>
        <taxon>Nematoda</taxon>
        <taxon>Chromadorea</taxon>
        <taxon>Rhabditida</taxon>
        <taxon>Spirurina</taxon>
        <taxon>Spiruromorpha</taxon>
        <taxon>Filarioidea</taxon>
        <taxon>Onchocercidae</taxon>
        <taxon>Loa</taxon>
    </lineage>
</organism>
<evidence type="ECO:0000313" key="5">
    <source>
        <dbReference type="Proteomes" id="UP000095285"/>
    </source>
</evidence>
<dbReference type="GO" id="GO:0005581">
    <property type="term" value="C:collagen trimer"/>
    <property type="evidence" value="ECO:0007669"/>
    <property type="project" value="UniProtKB-KW"/>
</dbReference>